<gene>
    <name evidence="1" type="ORF">KK060_03930</name>
</gene>
<comment type="caution">
    <text evidence="1">The sequence shown here is derived from an EMBL/GenBank/DDBJ whole genome shotgun (WGS) entry which is preliminary data.</text>
</comment>
<accession>A0ABS5VN16</accession>
<dbReference type="Proteomes" id="UP000772618">
    <property type="component" value="Unassembled WGS sequence"/>
</dbReference>
<proteinExistence type="predicted"/>
<sequence length="543" mass="63204">MPSIKKRTIFITGFLLLFSATLVIVGREILFDYLRNRMEDQLYALRDSGYILNYDSIGVNWQANEVVIHNLKIKRELDTALCKNTDFVSAKLIKACGIRILPLLLKRHLSFEKIEFDSSHVVLHRSFLTKSQSPSKPRREFTIKIDELKLPKLQLEYFDTTGCEANTKYSSNVDVKEFVLSFYEDQPAFFNLSSFKIDSVKIDLPFDFYTFTIKQLSIDQSAKLFKLDTLKIIPQLGKIAFGRKKGFEIDRFEGVIPYLNLYDLVINRSDSLSIQAEKLTVQFFLKVFRDKRLLFKNTYKPLPIEMLKKLTFGLKIPLMVVNKSYVKYEEFALEADSAGSLYFDDLYATIKNIDNTKSNANKEMEMYAESAFLGQGDLKVRATFPWLNSKRYSLNGSLKNMDMKRLNAMLEPALKVRAESGRLHRLSFNFTYDNDISNGMIDLYYNDFKLLTYKSGDKSKNTKESKIAAFKTFLLNTFIIKKNMDERFPDEERKGEIDFERDKSKSIFNYWVKSLLSGIKSAYNIDKLEDSRIKKILEKKDKK</sequence>
<evidence type="ECO:0000313" key="2">
    <source>
        <dbReference type="Proteomes" id="UP000772618"/>
    </source>
</evidence>
<dbReference type="EMBL" id="JAHESD010000005">
    <property type="protein sequence ID" value="MBT1702413.1"/>
    <property type="molecule type" value="Genomic_DNA"/>
</dbReference>
<evidence type="ECO:0000313" key="1">
    <source>
        <dbReference type="EMBL" id="MBT1702413.1"/>
    </source>
</evidence>
<keyword evidence="2" id="KW-1185">Reference proteome</keyword>
<name>A0ABS5VN16_9BACT</name>
<organism evidence="1 2">
    <name type="scientific">Chryseosolibacter indicus</name>
    <dbReference type="NCBI Taxonomy" id="2782351"/>
    <lineage>
        <taxon>Bacteria</taxon>
        <taxon>Pseudomonadati</taxon>
        <taxon>Bacteroidota</taxon>
        <taxon>Cytophagia</taxon>
        <taxon>Cytophagales</taxon>
        <taxon>Chryseotaleaceae</taxon>
        <taxon>Chryseosolibacter</taxon>
    </lineage>
</organism>
<reference evidence="1 2" key="1">
    <citation type="submission" date="2021-05" db="EMBL/GenBank/DDBJ databases">
        <title>A Polyphasic approach of four new species of the genus Ohtaekwangia: Ohtaekwangia histidinii sp. nov., Ohtaekwangia cretensis sp. nov., Ohtaekwangia indiensis sp. nov., Ohtaekwangia reichenbachii sp. nov. from diverse environment.</title>
        <authorList>
            <person name="Octaviana S."/>
        </authorList>
    </citation>
    <scope>NUCLEOTIDE SEQUENCE [LARGE SCALE GENOMIC DNA]</scope>
    <source>
        <strain evidence="1 2">PWU20</strain>
    </source>
</reference>
<dbReference type="RefSeq" id="WP_254152331.1">
    <property type="nucleotide sequence ID" value="NZ_JAHESD010000005.1"/>
</dbReference>
<protein>
    <submittedName>
        <fullName evidence="1">DUF748 domain-containing protein</fullName>
    </submittedName>
</protein>